<feature type="compositionally biased region" description="Basic and acidic residues" evidence="2">
    <location>
        <begin position="79"/>
        <end position="89"/>
    </location>
</feature>
<feature type="domain" description="C3H1-type" evidence="3">
    <location>
        <begin position="1"/>
        <end position="17"/>
    </location>
</feature>
<sequence>DGECLKGESCEFLHEIVESEKSGKSHAKKAKKEAKAKKDFRLDTDEFPALGLGAERPKQASPKAKGQLMASVVKKSGAHKKDAKEEKKAAKQKARAPKNASTPVIQITVKANKQQAKKMSANSCGTSLTSSGSSSATSSRANSKIRAKK</sequence>
<proteinExistence type="predicted"/>
<feature type="compositionally biased region" description="Polar residues" evidence="2">
    <location>
        <begin position="101"/>
        <end position="114"/>
    </location>
</feature>
<keyword evidence="5" id="KW-1185">Reference proteome</keyword>
<comment type="caution">
    <text evidence="4">The sequence shown here is derived from an EMBL/GenBank/DDBJ whole genome shotgun (WGS) entry which is preliminary data.</text>
</comment>
<feature type="region of interest" description="Disordered" evidence="2">
    <location>
        <begin position="19"/>
        <end position="149"/>
    </location>
</feature>
<name>A0A3M7PS56_BRAPC</name>
<dbReference type="EMBL" id="REGN01009303">
    <property type="protein sequence ID" value="RNA01488.1"/>
    <property type="molecule type" value="Genomic_DNA"/>
</dbReference>
<evidence type="ECO:0000259" key="3">
    <source>
        <dbReference type="PROSITE" id="PS50103"/>
    </source>
</evidence>
<evidence type="ECO:0000256" key="2">
    <source>
        <dbReference type="SAM" id="MobiDB-lite"/>
    </source>
</evidence>
<dbReference type="GO" id="GO:0008270">
    <property type="term" value="F:zinc ion binding"/>
    <property type="evidence" value="ECO:0007669"/>
    <property type="project" value="UniProtKB-KW"/>
</dbReference>
<reference evidence="4 5" key="1">
    <citation type="journal article" date="2018" name="Sci. Rep.">
        <title>Genomic signatures of local adaptation to the degree of environmental predictability in rotifers.</title>
        <authorList>
            <person name="Franch-Gras L."/>
            <person name="Hahn C."/>
            <person name="Garcia-Roger E.M."/>
            <person name="Carmona M.J."/>
            <person name="Serra M."/>
            <person name="Gomez A."/>
        </authorList>
    </citation>
    <scope>NUCLEOTIDE SEQUENCE [LARGE SCALE GENOMIC DNA]</scope>
    <source>
        <strain evidence="4">HYR1</strain>
    </source>
</reference>
<accession>A0A3M7PS56</accession>
<feature type="compositionally biased region" description="Low complexity" evidence="2">
    <location>
        <begin position="122"/>
        <end position="142"/>
    </location>
</feature>
<keyword evidence="1" id="KW-0863">Zinc-finger</keyword>
<gene>
    <name evidence="4" type="ORF">BpHYR1_030794</name>
</gene>
<evidence type="ECO:0000313" key="4">
    <source>
        <dbReference type="EMBL" id="RNA01488.1"/>
    </source>
</evidence>
<feature type="compositionally biased region" description="Basic residues" evidence="2">
    <location>
        <begin position="24"/>
        <end position="35"/>
    </location>
</feature>
<keyword evidence="1" id="KW-0479">Metal-binding</keyword>
<protein>
    <recommendedName>
        <fullName evidence="3">C3H1-type domain-containing protein</fullName>
    </recommendedName>
</protein>
<evidence type="ECO:0000256" key="1">
    <source>
        <dbReference type="PROSITE-ProRule" id="PRU00723"/>
    </source>
</evidence>
<evidence type="ECO:0000313" key="5">
    <source>
        <dbReference type="Proteomes" id="UP000276133"/>
    </source>
</evidence>
<dbReference type="InterPro" id="IPR000571">
    <property type="entry name" value="Znf_CCCH"/>
</dbReference>
<feature type="zinc finger region" description="C3H1-type" evidence="1">
    <location>
        <begin position="1"/>
        <end position="17"/>
    </location>
</feature>
<dbReference type="PROSITE" id="PS50103">
    <property type="entry name" value="ZF_C3H1"/>
    <property type="match status" value="1"/>
</dbReference>
<dbReference type="Proteomes" id="UP000276133">
    <property type="component" value="Unassembled WGS sequence"/>
</dbReference>
<dbReference type="AlphaFoldDB" id="A0A3M7PS56"/>
<organism evidence="4 5">
    <name type="scientific">Brachionus plicatilis</name>
    <name type="common">Marine rotifer</name>
    <name type="synonym">Brachionus muelleri</name>
    <dbReference type="NCBI Taxonomy" id="10195"/>
    <lineage>
        <taxon>Eukaryota</taxon>
        <taxon>Metazoa</taxon>
        <taxon>Spiralia</taxon>
        <taxon>Gnathifera</taxon>
        <taxon>Rotifera</taxon>
        <taxon>Eurotatoria</taxon>
        <taxon>Monogononta</taxon>
        <taxon>Pseudotrocha</taxon>
        <taxon>Ploima</taxon>
        <taxon>Brachionidae</taxon>
        <taxon>Brachionus</taxon>
    </lineage>
</organism>
<feature type="non-terminal residue" evidence="4">
    <location>
        <position position="1"/>
    </location>
</feature>
<keyword evidence="1" id="KW-0862">Zinc</keyword>